<reference evidence="2 3" key="1">
    <citation type="submission" date="2020-04" db="EMBL/GenBank/DDBJ databases">
        <authorList>
            <person name="Alioto T."/>
            <person name="Alioto T."/>
            <person name="Gomez Garrido J."/>
        </authorList>
    </citation>
    <scope>NUCLEOTIDE SEQUENCE [LARGE SCALE GENOMIC DNA]</scope>
</reference>
<keyword evidence="3" id="KW-1185">Reference proteome</keyword>
<evidence type="ECO:0000256" key="1">
    <source>
        <dbReference type="SAM" id="SignalP"/>
    </source>
</evidence>
<protein>
    <submittedName>
        <fullName evidence="2">Uncharacterized protein</fullName>
    </submittedName>
</protein>
<feature type="chain" id="PRO_5035921061" evidence="1">
    <location>
        <begin position="17"/>
        <end position="149"/>
    </location>
</feature>
<evidence type="ECO:0000313" key="2">
    <source>
        <dbReference type="EMBL" id="CAB3366220.1"/>
    </source>
</evidence>
<evidence type="ECO:0000313" key="3">
    <source>
        <dbReference type="Proteomes" id="UP000494165"/>
    </source>
</evidence>
<feature type="signal peptide" evidence="1">
    <location>
        <begin position="1"/>
        <end position="16"/>
    </location>
</feature>
<proteinExistence type="predicted"/>
<dbReference type="AlphaFoldDB" id="A0A8S1C2R5"/>
<dbReference type="EMBL" id="CADEPI010000024">
    <property type="protein sequence ID" value="CAB3366220.1"/>
    <property type="molecule type" value="Genomic_DNA"/>
</dbReference>
<name>A0A8S1C2R5_9INSE</name>
<gene>
    <name evidence="2" type="ORF">CLODIP_2_CD01499</name>
</gene>
<keyword evidence="1" id="KW-0732">Signal</keyword>
<accession>A0A8S1C2R5</accession>
<comment type="caution">
    <text evidence="2">The sequence shown here is derived from an EMBL/GenBank/DDBJ whole genome shotgun (WGS) entry which is preliminary data.</text>
</comment>
<sequence>MKVFAVLLLAVAAANATSLAPVANTAFVTSGQVGGAFAYTVAENKVVPAVAPLAYSAYTTYPYAYNYGVFAPAEVKAEEAKPIEVKVEAKAADMKKEVPVIGYYGAYPYGAYPYAAAAAYPYNTYAYGAAYPYAAYPYSAYPYTAFYKK</sequence>
<dbReference type="Proteomes" id="UP000494165">
    <property type="component" value="Unassembled WGS sequence"/>
</dbReference>
<organism evidence="2 3">
    <name type="scientific">Cloeon dipterum</name>
    <dbReference type="NCBI Taxonomy" id="197152"/>
    <lineage>
        <taxon>Eukaryota</taxon>
        <taxon>Metazoa</taxon>
        <taxon>Ecdysozoa</taxon>
        <taxon>Arthropoda</taxon>
        <taxon>Hexapoda</taxon>
        <taxon>Insecta</taxon>
        <taxon>Pterygota</taxon>
        <taxon>Palaeoptera</taxon>
        <taxon>Ephemeroptera</taxon>
        <taxon>Pisciforma</taxon>
        <taxon>Baetidae</taxon>
        <taxon>Cloeon</taxon>
    </lineage>
</organism>